<organism evidence="12 13">
    <name type="scientific">Clostridium subterminale</name>
    <dbReference type="NCBI Taxonomy" id="1550"/>
    <lineage>
        <taxon>Bacteria</taxon>
        <taxon>Bacillati</taxon>
        <taxon>Bacillota</taxon>
        <taxon>Clostridia</taxon>
        <taxon>Eubacteriales</taxon>
        <taxon>Clostridiaceae</taxon>
        <taxon>Clostridium</taxon>
    </lineage>
</organism>
<protein>
    <recommendedName>
        <fullName evidence="1">Stage 0 sporulation protein A homolog</fullName>
    </recommendedName>
</protein>
<evidence type="ECO:0000256" key="8">
    <source>
        <dbReference type="PROSITE-ProRule" id="PRU00169"/>
    </source>
</evidence>
<feature type="domain" description="OmpR/PhoB-type" evidence="11">
    <location>
        <begin position="125"/>
        <end position="223"/>
    </location>
</feature>
<feature type="domain" description="Response regulatory" evidence="10">
    <location>
        <begin position="2"/>
        <end position="116"/>
    </location>
</feature>
<keyword evidence="2 8" id="KW-0597">Phosphoprotein</keyword>
<evidence type="ECO:0000313" key="13">
    <source>
        <dbReference type="Proteomes" id="UP001501047"/>
    </source>
</evidence>
<keyword evidence="4" id="KW-0805">Transcription regulation</keyword>
<dbReference type="EMBL" id="BAAACI010000008">
    <property type="protein sequence ID" value="GAA0778576.1"/>
    <property type="molecule type" value="Genomic_DNA"/>
</dbReference>
<evidence type="ECO:0000259" key="11">
    <source>
        <dbReference type="PROSITE" id="PS51755"/>
    </source>
</evidence>
<reference evidence="12 13" key="1">
    <citation type="journal article" date="2019" name="Int. J. Syst. Evol. Microbiol.">
        <title>The Global Catalogue of Microorganisms (GCM) 10K type strain sequencing project: providing services to taxonomists for standard genome sequencing and annotation.</title>
        <authorList>
            <consortium name="The Broad Institute Genomics Platform"/>
            <consortium name="The Broad Institute Genome Sequencing Center for Infectious Disease"/>
            <person name="Wu L."/>
            <person name="Ma J."/>
        </authorList>
    </citation>
    <scope>NUCLEOTIDE SEQUENCE [LARGE SCALE GENOMIC DNA]</scope>
    <source>
        <strain evidence="12 13">JCM 1417</strain>
    </source>
</reference>
<dbReference type="PROSITE" id="PS50110">
    <property type="entry name" value="RESPONSE_REGULATORY"/>
    <property type="match status" value="1"/>
</dbReference>
<dbReference type="SMART" id="SM00862">
    <property type="entry name" value="Trans_reg_C"/>
    <property type="match status" value="1"/>
</dbReference>
<proteinExistence type="predicted"/>
<dbReference type="InterPro" id="IPR001867">
    <property type="entry name" value="OmpR/PhoB-type_DNA-bd"/>
</dbReference>
<evidence type="ECO:0000256" key="4">
    <source>
        <dbReference type="ARBA" id="ARBA00023015"/>
    </source>
</evidence>
<dbReference type="InterPro" id="IPR039420">
    <property type="entry name" value="WalR-like"/>
</dbReference>
<dbReference type="Pfam" id="PF00072">
    <property type="entry name" value="Response_reg"/>
    <property type="match status" value="1"/>
</dbReference>
<evidence type="ECO:0000256" key="7">
    <source>
        <dbReference type="ARBA" id="ARBA00024867"/>
    </source>
</evidence>
<keyword evidence="13" id="KW-1185">Reference proteome</keyword>
<feature type="DNA-binding region" description="OmpR/PhoB-type" evidence="9">
    <location>
        <begin position="125"/>
        <end position="223"/>
    </location>
</feature>
<dbReference type="Gene3D" id="1.10.10.10">
    <property type="entry name" value="Winged helix-like DNA-binding domain superfamily/Winged helix DNA-binding domain"/>
    <property type="match status" value="1"/>
</dbReference>
<keyword evidence="3" id="KW-0902">Two-component regulatory system</keyword>
<dbReference type="SUPFAM" id="SSF46894">
    <property type="entry name" value="C-terminal effector domain of the bipartite response regulators"/>
    <property type="match status" value="1"/>
</dbReference>
<keyword evidence="6" id="KW-0804">Transcription</keyword>
<dbReference type="PANTHER" id="PTHR48111:SF22">
    <property type="entry name" value="REGULATOR OF RPOS"/>
    <property type="match status" value="1"/>
</dbReference>
<dbReference type="SUPFAM" id="SSF52172">
    <property type="entry name" value="CheY-like"/>
    <property type="match status" value="1"/>
</dbReference>
<keyword evidence="5 9" id="KW-0238">DNA-binding</keyword>
<gene>
    <name evidence="12" type="ORF">GCM10008908_35760</name>
</gene>
<comment type="function">
    <text evidence="7">May play the central regulatory role in sporulation. It may be an element of the effector pathway responsible for the activation of sporulation genes in response to nutritional stress. Spo0A may act in concert with spo0H (a sigma factor) to control the expression of some genes that are critical to the sporulation process.</text>
</comment>
<feature type="modified residue" description="4-aspartylphosphate" evidence="8">
    <location>
        <position position="51"/>
    </location>
</feature>
<evidence type="ECO:0000256" key="9">
    <source>
        <dbReference type="PROSITE-ProRule" id="PRU01091"/>
    </source>
</evidence>
<dbReference type="PROSITE" id="PS51755">
    <property type="entry name" value="OMPR_PHOB"/>
    <property type="match status" value="1"/>
</dbReference>
<dbReference type="Pfam" id="PF00486">
    <property type="entry name" value="Trans_reg_C"/>
    <property type="match status" value="1"/>
</dbReference>
<evidence type="ECO:0000256" key="1">
    <source>
        <dbReference type="ARBA" id="ARBA00018672"/>
    </source>
</evidence>
<evidence type="ECO:0000259" key="10">
    <source>
        <dbReference type="PROSITE" id="PS50110"/>
    </source>
</evidence>
<evidence type="ECO:0000313" key="12">
    <source>
        <dbReference type="EMBL" id="GAA0778576.1"/>
    </source>
</evidence>
<dbReference type="SMART" id="SM00448">
    <property type="entry name" value="REC"/>
    <property type="match status" value="1"/>
</dbReference>
<dbReference type="Gene3D" id="6.10.250.690">
    <property type="match status" value="1"/>
</dbReference>
<dbReference type="RefSeq" id="WP_343827893.1">
    <property type="nucleotide sequence ID" value="NZ_BAAACI010000008.1"/>
</dbReference>
<accession>A0ABN1KYF3</accession>
<dbReference type="InterPro" id="IPR011006">
    <property type="entry name" value="CheY-like_superfamily"/>
</dbReference>
<evidence type="ECO:0000256" key="6">
    <source>
        <dbReference type="ARBA" id="ARBA00023163"/>
    </source>
</evidence>
<dbReference type="Gene3D" id="3.40.50.2300">
    <property type="match status" value="1"/>
</dbReference>
<dbReference type="Proteomes" id="UP001501047">
    <property type="component" value="Unassembled WGS sequence"/>
</dbReference>
<evidence type="ECO:0000256" key="3">
    <source>
        <dbReference type="ARBA" id="ARBA00023012"/>
    </source>
</evidence>
<sequence>MKLLLVEDEIHLAEALKEILTKNKYIVDSVYDGEAGLDYGLTGIYDLIILDIMLPKVNGLDILKELRANNISTPILLLTAKGEIQDKVKGLDYGADDYLVKPFSHEELLARLRALSRRKAEVINDNALHFSDFSLNLSTYELEGNSDSVRLTSKEFQILKYFMERPILIVTKDDLITKVWGYDSDAEYNNIEVYISFLRKKLSYVGSKSKISTLRGIGYKLEEEYV</sequence>
<evidence type="ECO:0000256" key="2">
    <source>
        <dbReference type="ARBA" id="ARBA00022553"/>
    </source>
</evidence>
<dbReference type="CDD" id="cd00383">
    <property type="entry name" value="trans_reg_C"/>
    <property type="match status" value="1"/>
</dbReference>
<name>A0ABN1KYF3_CLOSU</name>
<dbReference type="PANTHER" id="PTHR48111">
    <property type="entry name" value="REGULATOR OF RPOS"/>
    <property type="match status" value="1"/>
</dbReference>
<evidence type="ECO:0000256" key="5">
    <source>
        <dbReference type="ARBA" id="ARBA00023125"/>
    </source>
</evidence>
<comment type="caution">
    <text evidence="12">The sequence shown here is derived from an EMBL/GenBank/DDBJ whole genome shotgun (WGS) entry which is preliminary data.</text>
</comment>
<dbReference type="CDD" id="cd17625">
    <property type="entry name" value="REC_OmpR_DrrD-like"/>
    <property type="match status" value="1"/>
</dbReference>
<dbReference type="InterPro" id="IPR016032">
    <property type="entry name" value="Sig_transdc_resp-reg_C-effctor"/>
</dbReference>
<dbReference type="InterPro" id="IPR036388">
    <property type="entry name" value="WH-like_DNA-bd_sf"/>
</dbReference>
<dbReference type="InterPro" id="IPR001789">
    <property type="entry name" value="Sig_transdc_resp-reg_receiver"/>
</dbReference>